<dbReference type="STRING" id="1399147.P618_200483"/>
<accession>W6TUA4</accession>
<comment type="caution">
    <text evidence="1">The sequence shown here is derived from an EMBL/GenBank/DDBJ whole genome shotgun (WGS) entry which is preliminary data.</text>
</comment>
<proteinExistence type="predicted"/>
<dbReference type="EMBL" id="AWTR02000050">
    <property type="protein sequence ID" value="ETZ07327.1"/>
    <property type="molecule type" value="Genomic_DNA"/>
</dbReference>
<dbReference type="Proteomes" id="UP000019112">
    <property type="component" value="Unassembled WGS sequence"/>
</dbReference>
<reference evidence="1 2" key="1">
    <citation type="journal article" date="2014" name="FEMS Microbiol. Lett.">
        <title>Draft genome sequences of three Holospora species (Holospora obtusa, Holospora undulata, and Holospora elegans), endonuclear symbiotic bacteria of the ciliate Paramecium caudatum.</title>
        <authorList>
            <person name="Dohra H."/>
            <person name="Tanaka K."/>
            <person name="Suzuki T."/>
            <person name="Fujishima M."/>
            <person name="Suzuki H."/>
        </authorList>
    </citation>
    <scope>NUCLEOTIDE SEQUENCE [LARGE SCALE GENOMIC DNA]</scope>
    <source>
        <strain evidence="1 2">F1</strain>
    </source>
</reference>
<gene>
    <name evidence="1" type="ORF">P618_200483</name>
</gene>
<keyword evidence="2" id="KW-1185">Reference proteome</keyword>
<dbReference type="AlphaFoldDB" id="W6TUA4"/>
<name>W6TUA4_HOLOB</name>
<organism evidence="1 2">
    <name type="scientific">Holospora obtusa F1</name>
    <dbReference type="NCBI Taxonomy" id="1399147"/>
    <lineage>
        <taxon>Bacteria</taxon>
        <taxon>Pseudomonadati</taxon>
        <taxon>Pseudomonadota</taxon>
        <taxon>Alphaproteobacteria</taxon>
        <taxon>Holosporales</taxon>
        <taxon>Holosporaceae</taxon>
        <taxon>Holospora</taxon>
    </lineage>
</organism>
<evidence type="ECO:0000313" key="2">
    <source>
        <dbReference type="Proteomes" id="UP000019112"/>
    </source>
</evidence>
<evidence type="ECO:0000313" key="1">
    <source>
        <dbReference type="EMBL" id="ETZ07327.1"/>
    </source>
</evidence>
<sequence length="82" mass="9813">MLLEDFIIHIYLIVEDVLQRCRAIRRDKFSDSEVITMKIVGEYFGSWYKKKIYDYVKTHRLSCFRHLESAPLLLDKGRICGK</sequence>
<protein>
    <submittedName>
        <fullName evidence="1">Uncharacterized protein</fullName>
    </submittedName>
</protein>